<dbReference type="SUPFAM" id="SSF54427">
    <property type="entry name" value="NTF2-like"/>
    <property type="match status" value="1"/>
</dbReference>
<accession>A0A1H5VE66</accession>
<reference evidence="2" key="1">
    <citation type="submission" date="2016-10" db="EMBL/GenBank/DDBJ databases">
        <authorList>
            <person name="Varghese N."/>
            <person name="Submissions S."/>
        </authorList>
    </citation>
    <scope>NUCLEOTIDE SEQUENCE [LARGE SCALE GENOMIC DNA]</scope>
    <source>
        <strain evidence="2">DSM 22361</strain>
    </source>
</reference>
<dbReference type="EMBL" id="FNUT01000003">
    <property type="protein sequence ID" value="SEF85346.1"/>
    <property type="molecule type" value="Genomic_DNA"/>
</dbReference>
<protein>
    <recommendedName>
        <fullName evidence="3">DUF4440 domain-containing protein</fullName>
    </recommendedName>
</protein>
<dbReference type="AlphaFoldDB" id="A0A1H5VE66"/>
<sequence>MLNTEILNLTQELIRRGTTYDLEFLDHIYDEDLKFLRIDQENSIEVLSKSDNMEFFRTLKASDAAPLNDHAAFHYADMQGDEGFIILTRKMKQLDKEQEFLFNIYWKKKNGTWKIVREVVYIK</sequence>
<dbReference type="OrthoDB" id="794858at2"/>
<evidence type="ECO:0000313" key="2">
    <source>
        <dbReference type="Proteomes" id="UP000236731"/>
    </source>
</evidence>
<name>A0A1H5VE66_9SPHI</name>
<dbReference type="InterPro" id="IPR032710">
    <property type="entry name" value="NTF2-like_dom_sf"/>
</dbReference>
<proteinExistence type="predicted"/>
<dbReference type="Gene3D" id="3.10.450.50">
    <property type="match status" value="1"/>
</dbReference>
<organism evidence="1 2">
    <name type="scientific">Sphingobacterium lactis</name>
    <dbReference type="NCBI Taxonomy" id="797291"/>
    <lineage>
        <taxon>Bacteria</taxon>
        <taxon>Pseudomonadati</taxon>
        <taxon>Bacteroidota</taxon>
        <taxon>Sphingobacteriia</taxon>
        <taxon>Sphingobacteriales</taxon>
        <taxon>Sphingobacteriaceae</taxon>
        <taxon>Sphingobacterium</taxon>
    </lineage>
</organism>
<evidence type="ECO:0000313" key="1">
    <source>
        <dbReference type="EMBL" id="SEF85346.1"/>
    </source>
</evidence>
<evidence type="ECO:0008006" key="3">
    <source>
        <dbReference type="Google" id="ProtNLM"/>
    </source>
</evidence>
<keyword evidence="2" id="KW-1185">Reference proteome</keyword>
<gene>
    <name evidence="1" type="ORF">SAMN05421877_10399</name>
</gene>
<dbReference type="RefSeq" id="WP_103905654.1">
    <property type="nucleotide sequence ID" value="NZ_CP049246.1"/>
</dbReference>
<dbReference type="Proteomes" id="UP000236731">
    <property type="component" value="Unassembled WGS sequence"/>
</dbReference>